<dbReference type="EMBL" id="CP141531">
    <property type="protein sequence ID" value="WRO08064.1"/>
    <property type="molecule type" value="Genomic_DNA"/>
</dbReference>
<dbReference type="RefSeq" id="WP_324665694.1">
    <property type="nucleotide sequence ID" value="NZ_CP141531.1"/>
</dbReference>
<dbReference type="InterPro" id="IPR001387">
    <property type="entry name" value="Cro/C1-type_HTH"/>
</dbReference>
<reference evidence="2" key="1">
    <citation type="submission" date="2023-12" db="EMBL/GenBank/DDBJ databases">
        <title>Isolation of organohalide respiring bacteria Dehalococcoides mccartyi strain GPTCE1 in groundwater collected near a chemical plant in Suzhou, China.</title>
        <authorList>
            <person name="Liu G."/>
        </authorList>
    </citation>
    <scope>NUCLEOTIDE SEQUENCE</scope>
    <source>
        <strain evidence="2">GPTCE1</strain>
    </source>
</reference>
<dbReference type="GO" id="GO:0003677">
    <property type="term" value="F:DNA binding"/>
    <property type="evidence" value="ECO:0007669"/>
    <property type="project" value="InterPro"/>
</dbReference>
<dbReference type="SUPFAM" id="SSF47413">
    <property type="entry name" value="lambda repressor-like DNA-binding domains"/>
    <property type="match status" value="1"/>
</dbReference>
<accession>A0AB38ZBU4</accession>
<feature type="domain" description="HTH cro/C1-type" evidence="1">
    <location>
        <begin position="12"/>
        <end position="66"/>
    </location>
</feature>
<gene>
    <name evidence="2" type="ORF">VLL09_00340</name>
</gene>
<proteinExistence type="predicted"/>
<sequence>MKTECQNKRKALREHRLDKFWSQAELAKQAGIGADTVNRLEAGKHKPNFVTVRKLAMALDIKPEEIEF</sequence>
<dbReference type="InterPro" id="IPR010982">
    <property type="entry name" value="Lambda_DNA-bd_dom_sf"/>
</dbReference>
<evidence type="ECO:0000313" key="3">
    <source>
        <dbReference type="Proteomes" id="UP001327986"/>
    </source>
</evidence>
<protein>
    <submittedName>
        <fullName evidence="2">Helix-turn-helix transcriptional regulator</fullName>
    </submittedName>
</protein>
<dbReference type="Gene3D" id="1.10.260.40">
    <property type="entry name" value="lambda repressor-like DNA-binding domains"/>
    <property type="match status" value="1"/>
</dbReference>
<evidence type="ECO:0000313" key="2">
    <source>
        <dbReference type="EMBL" id="WRO08064.1"/>
    </source>
</evidence>
<evidence type="ECO:0000259" key="1">
    <source>
        <dbReference type="PROSITE" id="PS50943"/>
    </source>
</evidence>
<dbReference type="Proteomes" id="UP001327986">
    <property type="component" value="Chromosome"/>
</dbReference>
<dbReference type="PROSITE" id="PS50943">
    <property type="entry name" value="HTH_CROC1"/>
    <property type="match status" value="1"/>
</dbReference>
<name>A0AB38ZBU4_9CHLR</name>
<organism evidence="2 3">
    <name type="scientific">Dehalococcoides mccartyi</name>
    <dbReference type="NCBI Taxonomy" id="61435"/>
    <lineage>
        <taxon>Bacteria</taxon>
        <taxon>Bacillati</taxon>
        <taxon>Chloroflexota</taxon>
        <taxon>Dehalococcoidia</taxon>
        <taxon>Dehalococcoidales</taxon>
        <taxon>Dehalococcoidaceae</taxon>
        <taxon>Dehalococcoides</taxon>
    </lineage>
</organism>
<dbReference type="CDD" id="cd00093">
    <property type="entry name" value="HTH_XRE"/>
    <property type="match status" value="1"/>
</dbReference>
<dbReference type="AlphaFoldDB" id="A0AB38ZBU4"/>
<dbReference type="Pfam" id="PF01381">
    <property type="entry name" value="HTH_3"/>
    <property type="match status" value="1"/>
</dbReference>
<dbReference type="SMART" id="SM00530">
    <property type="entry name" value="HTH_XRE"/>
    <property type="match status" value="1"/>
</dbReference>